<dbReference type="InterPro" id="IPR036412">
    <property type="entry name" value="HAD-like_sf"/>
</dbReference>
<protein>
    <submittedName>
        <fullName evidence="3">Cation-translocating P-type ATPase</fullName>
    </submittedName>
</protein>
<dbReference type="InterPro" id="IPR023299">
    <property type="entry name" value="ATPase_P-typ_cyto_dom_N"/>
</dbReference>
<dbReference type="PANTHER" id="PTHR43520">
    <property type="entry name" value="ATP7, ISOFORM B"/>
    <property type="match status" value="1"/>
</dbReference>
<evidence type="ECO:0000256" key="2">
    <source>
        <dbReference type="SAM" id="Phobius"/>
    </source>
</evidence>
<dbReference type="OrthoDB" id="3748306at2"/>
<gene>
    <name evidence="3" type="ORF">FNM00_15905</name>
</gene>
<keyword evidence="2" id="KW-0472">Membrane</keyword>
<keyword evidence="4" id="KW-1185">Reference proteome</keyword>
<sequence>MIGRVLWVGVSAVVLATWWVRDGPLWALIAAIGTLAVTAPAAFDLGARGARRSLRRAAAKRGLDLPPDPSVERLVLDRDGYLVTGMRVSEVESLRAGHERDLRWFAGALEHHATHRVGRAIARLSTRGRVTDVLEDSTVGISGIVDKHPVRVGAPRWIGIDTATDPISTTVAVEVDDRPLGVIRLVDEIADSAAPGVQRLREIGIGCTLATRTTREKAEHVAAQVGIDDVRAPGSPEEVSAELNAAGVHAAVLPLPDGPADLRLVAEAYALARDLPVRIRRSRRLALVGSITAGLVVATAPSLAVIRGG</sequence>
<dbReference type="RefSeq" id="WP_143914530.1">
    <property type="nucleotide sequence ID" value="NZ_VLNT01000018.1"/>
</dbReference>
<proteinExistence type="predicted"/>
<evidence type="ECO:0000313" key="3">
    <source>
        <dbReference type="EMBL" id="TSD57682.1"/>
    </source>
</evidence>
<dbReference type="SUPFAM" id="SSF56784">
    <property type="entry name" value="HAD-like"/>
    <property type="match status" value="1"/>
</dbReference>
<name>A0A554RUA0_9ACTN</name>
<evidence type="ECO:0000313" key="4">
    <source>
        <dbReference type="Proteomes" id="UP000316988"/>
    </source>
</evidence>
<dbReference type="GO" id="GO:0043682">
    <property type="term" value="F:P-type divalent copper transporter activity"/>
    <property type="evidence" value="ECO:0007669"/>
    <property type="project" value="TreeGrafter"/>
</dbReference>
<accession>A0A554RUA0</accession>
<dbReference type="AlphaFoldDB" id="A0A554RUA0"/>
<evidence type="ECO:0000256" key="1">
    <source>
        <dbReference type="ARBA" id="ARBA00022967"/>
    </source>
</evidence>
<dbReference type="Pfam" id="PF00702">
    <property type="entry name" value="Hydrolase"/>
    <property type="match status" value="1"/>
</dbReference>
<dbReference type="GO" id="GO:0005507">
    <property type="term" value="F:copper ion binding"/>
    <property type="evidence" value="ECO:0007669"/>
    <property type="project" value="TreeGrafter"/>
</dbReference>
<keyword evidence="1" id="KW-1278">Translocase</keyword>
<dbReference type="InterPro" id="IPR023214">
    <property type="entry name" value="HAD_sf"/>
</dbReference>
<reference evidence="3 4" key="1">
    <citation type="submission" date="2019-07" db="EMBL/GenBank/DDBJ databases">
        <authorList>
            <person name="Zhao L.H."/>
        </authorList>
    </citation>
    <scope>NUCLEOTIDE SEQUENCE [LARGE SCALE GENOMIC DNA]</scope>
    <source>
        <strain evidence="3 4">Co35</strain>
    </source>
</reference>
<feature type="transmembrane region" description="Helical" evidence="2">
    <location>
        <begin position="285"/>
        <end position="306"/>
    </location>
</feature>
<dbReference type="GO" id="GO:0055070">
    <property type="term" value="P:copper ion homeostasis"/>
    <property type="evidence" value="ECO:0007669"/>
    <property type="project" value="TreeGrafter"/>
</dbReference>
<dbReference type="GO" id="GO:0000166">
    <property type="term" value="F:nucleotide binding"/>
    <property type="evidence" value="ECO:0007669"/>
    <property type="project" value="InterPro"/>
</dbReference>
<dbReference type="GO" id="GO:0016020">
    <property type="term" value="C:membrane"/>
    <property type="evidence" value="ECO:0007669"/>
    <property type="project" value="TreeGrafter"/>
</dbReference>
<dbReference type="Proteomes" id="UP000316988">
    <property type="component" value="Unassembled WGS sequence"/>
</dbReference>
<dbReference type="Gene3D" id="3.40.1110.10">
    <property type="entry name" value="Calcium-transporting ATPase, cytoplasmic domain N"/>
    <property type="match status" value="1"/>
</dbReference>
<keyword evidence="2" id="KW-0812">Transmembrane</keyword>
<dbReference type="Gene3D" id="3.40.50.1000">
    <property type="entry name" value="HAD superfamily/HAD-like"/>
    <property type="match status" value="1"/>
</dbReference>
<dbReference type="SUPFAM" id="SSF81660">
    <property type="entry name" value="Metal cation-transporting ATPase, ATP-binding domain N"/>
    <property type="match status" value="1"/>
</dbReference>
<comment type="caution">
    <text evidence="3">The sequence shown here is derived from an EMBL/GenBank/DDBJ whole genome shotgun (WGS) entry which is preliminary data.</text>
</comment>
<feature type="transmembrane region" description="Helical" evidence="2">
    <location>
        <begin position="26"/>
        <end position="47"/>
    </location>
</feature>
<dbReference type="PANTHER" id="PTHR43520:SF8">
    <property type="entry name" value="P-TYPE CU(+) TRANSPORTER"/>
    <property type="match status" value="1"/>
</dbReference>
<dbReference type="EMBL" id="VLNT01000018">
    <property type="protein sequence ID" value="TSD57682.1"/>
    <property type="molecule type" value="Genomic_DNA"/>
</dbReference>
<organism evidence="3 4">
    <name type="scientific">Aeromicrobium piscarium</name>
    <dbReference type="NCBI Taxonomy" id="2590901"/>
    <lineage>
        <taxon>Bacteria</taxon>
        <taxon>Bacillati</taxon>
        <taxon>Actinomycetota</taxon>
        <taxon>Actinomycetes</taxon>
        <taxon>Propionibacteriales</taxon>
        <taxon>Nocardioidaceae</taxon>
        <taxon>Aeromicrobium</taxon>
    </lineage>
</organism>
<keyword evidence="2" id="KW-1133">Transmembrane helix</keyword>